<dbReference type="SUPFAM" id="SSF47986">
    <property type="entry name" value="DEATH domain"/>
    <property type="match status" value="1"/>
</dbReference>
<keyword evidence="6" id="KW-1185">Reference proteome</keyword>
<dbReference type="SUPFAM" id="SSF52129">
    <property type="entry name" value="Caspase-like"/>
    <property type="match status" value="1"/>
</dbReference>
<dbReference type="Gene3D" id="3.40.50.1460">
    <property type="match status" value="1"/>
</dbReference>
<protein>
    <submittedName>
        <fullName evidence="7">CASP8 and FADD-like apoptosis regulator a</fullName>
    </submittedName>
</protein>
<reference evidence="7" key="1">
    <citation type="submission" date="2025-08" db="UniProtKB">
        <authorList>
            <consortium name="RefSeq"/>
        </authorList>
    </citation>
    <scope>IDENTIFICATION</scope>
</reference>
<evidence type="ECO:0000313" key="6">
    <source>
        <dbReference type="Proteomes" id="UP000192220"/>
    </source>
</evidence>
<dbReference type="Proteomes" id="UP000192220">
    <property type="component" value="Unplaced"/>
</dbReference>
<dbReference type="InterPro" id="IPR011600">
    <property type="entry name" value="Pept_C14_caspase"/>
</dbReference>
<dbReference type="PANTHER" id="PTHR48169">
    <property type="entry name" value="DED DOMAIN-CONTAINING PROTEIN"/>
    <property type="match status" value="1"/>
</dbReference>
<dbReference type="GO" id="GO:0006915">
    <property type="term" value="P:apoptotic process"/>
    <property type="evidence" value="ECO:0007669"/>
    <property type="project" value="UniProtKB-KW"/>
</dbReference>
<dbReference type="KEGG" id="alim:106523341"/>
<dbReference type="SMART" id="SM00115">
    <property type="entry name" value="CASc"/>
    <property type="match status" value="1"/>
</dbReference>
<dbReference type="SMART" id="SM00031">
    <property type="entry name" value="DED"/>
    <property type="match status" value="1"/>
</dbReference>
<keyword evidence="3" id="KW-0677">Repeat</keyword>
<accession>A0A2I4BWR4</accession>
<evidence type="ECO:0000313" key="7">
    <source>
        <dbReference type="RefSeq" id="XP_013872187.1"/>
    </source>
</evidence>
<feature type="domain" description="Caspase family p20" evidence="5">
    <location>
        <begin position="264"/>
        <end position="358"/>
    </location>
</feature>
<dbReference type="InterPro" id="IPR029030">
    <property type="entry name" value="Caspase-like_dom_sf"/>
</dbReference>
<sequence>MMSPLDQSHLKYINAVAEDLSHSECRKAAYLCGSLEADCSVEFVKQMLKSNVEHRGDASLFLKALILLLGRYDLLRKLYKVGRSDMGLQSQSYANVFPTFRVLMVNISDDLPKKEVEDIKFLLSNDIPREKMESCKTFLDVITELEKLDSVSAESLDVVKKCLLDIGRIDLVKKVNAYKKPESSSQQLNCQAAMGCCAQAQPSPQQQCSRAAEIKQRLHQQCDAKVVVSLPVCREPSRRSLLEHYNFNTNPRGVCVIIDCVGQDGGMLEETFKALHFSVRHLKWLSAEDILSSLRDMSKQRDYRYDCFVCCIISRGSTNYLFGTDTYDNSLPIDLIRGLFTADSCPMLAGKPKLFFIQRYSVADLVSCATANYQDENIEVDGCNGQRSRNIPVEADIFWSHCWMDECQLKQAQHHSVYLKALTDALCKAQRRKTSLLDVQMELNGAIFEHNKRNPGAAYNIDVKHTLLKNLYLE</sequence>
<name>A0A2I4BWR4_AUSLI</name>
<dbReference type="GO" id="GO:0006508">
    <property type="term" value="P:proteolysis"/>
    <property type="evidence" value="ECO:0007669"/>
    <property type="project" value="InterPro"/>
</dbReference>
<dbReference type="STRING" id="52670.A0A2I4BWR4"/>
<organism evidence="6 7">
    <name type="scientific">Austrofundulus limnaeus</name>
    <name type="common">Annual killifish</name>
    <dbReference type="NCBI Taxonomy" id="52670"/>
    <lineage>
        <taxon>Eukaryota</taxon>
        <taxon>Metazoa</taxon>
        <taxon>Chordata</taxon>
        <taxon>Craniata</taxon>
        <taxon>Vertebrata</taxon>
        <taxon>Euteleostomi</taxon>
        <taxon>Actinopterygii</taxon>
        <taxon>Neopterygii</taxon>
        <taxon>Teleostei</taxon>
        <taxon>Neoteleostei</taxon>
        <taxon>Acanthomorphata</taxon>
        <taxon>Ovalentaria</taxon>
        <taxon>Atherinomorphae</taxon>
        <taxon>Cyprinodontiformes</taxon>
        <taxon>Rivulidae</taxon>
        <taxon>Austrofundulus</taxon>
    </lineage>
</organism>
<dbReference type="InterPro" id="IPR001875">
    <property type="entry name" value="DED_dom"/>
</dbReference>
<dbReference type="InterPro" id="IPR011029">
    <property type="entry name" value="DEATH-like_dom_sf"/>
</dbReference>
<dbReference type="GO" id="GO:0005737">
    <property type="term" value="C:cytoplasm"/>
    <property type="evidence" value="ECO:0007669"/>
    <property type="project" value="UniProtKB-ARBA"/>
</dbReference>
<keyword evidence="2" id="KW-0053">Apoptosis</keyword>
<gene>
    <name evidence="7" type="primary">cflara</name>
</gene>
<feature type="domain" description="DED" evidence="4">
    <location>
        <begin position="99"/>
        <end position="177"/>
    </location>
</feature>
<dbReference type="AlphaFoldDB" id="A0A2I4BWR4"/>
<dbReference type="PROSITE" id="PS50168">
    <property type="entry name" value="DED"/>
    <property type="match status" value="2"/>
</dbReference>
<dbReference type="Pfam" id="PF01335">
    <property type="entry name" value="DED"/>
    <property type="match status" value="1"/>
</dbReference>
<dbReference type="InParanoid" id="A0A2I4BWR4"/>
<dbReference type="PROSITE" id="PS50208">
    <property type="entry name" value="CASPASE_P20"/>
    <property type="match status" value="1"/>
</dbReference>
<dbReference type="CTD" id="373114"/>
<evidence type="ECO:0000256" key="2">
    <source>
        <dbReference type="ARBA" id="ARBA00022703"/>
    </source>
</evidence>
<dbReference type="Gene3D" id="1.10.533.10">
    <property type="entry name" value="Death Domain, Fas"/>
    <property type="match status" value="2"/>
</dbReference>
<evidence type="ECO:0000259" key="5">
    <source>
        <dbReference type="PROSITE" id="PS50208"/>
    </source>
</evidence>
<dbReference type="RefSeq" id="XP_013872187.1">
    <property type="nucleotide sequence ID" value="XM_014016733.1"/>
</dbReference>
<evidence type="ECO:0000259" key="4">
    <source>
        <dbReference type="PROSITE" id="PS50168"/>
    </source>
</evidence>
<dbReference type="PANTHER" id="PTHR48169:SF3">
    <property type="entry name" value="CASP8 AND FADD LIKE APOPTOSIS REGULATOR"/>
    <property type="match status" value="1"/>
</dbReference>
<dbReference type="GeneID" id="106523341"/>
<dbReference type="InterPro" id="IPR001309">
    <property type="entry name" value="Pept_C14_p20"/>
</dbReference>
<evidence type="ECO:0000256" key="1">
    <source>
        <dbReference type="ARBA" id="ARBA00010134"/>
    </source>
</evidence>
<dbReference type="GO" id="GO:0042981">
    <property type="term" value="P:regulation of apoptotic process"/>
    <property type="evidence" value="ECO:0007669"/>
    <property type="project" value="InterPro"/>
</dbReference>
<feature type="domain" description="DED" evidence="4">
    <location>
        <begin position="8"/>
        <end position="80"/>
    </location>
</feature>
<dbReference type="OrthoDB" id="8816507at2759"/>
<dbReference type="Pfam" id="PF00656">
    <property type="entry name" value="Peptidase_C14"/>
    <property type="match status" value="1"/>
</dbReference>
<proteinExistence type="inferred from homology"/>
<comment type="similarity">
    <text evidence="1">Belongs to the peptidase C14A family.</text>
</comment>
<evidence type="ECO:0000256" key="3">
    <source>
        <dbReference type="ARBA" id="ARBA00022737"/>
    </source>
</evidence>
<dbReference type="GO" id="GO:0004197">
    <property type="term" value="F:cysteine-type endopeptidase activity"/>
    <property type="evidence" value="ECO:0007669"/>
    <property type="project" value="InterPro"/>
</dbReference>
<dbReference type="InterPro" id="IPR015917">
    <property type="entry name" value="Pept_C14A"/>
</dbReference>
<dbReference type="FunFam" id="1.10.533.10:FF:000016">
    <property type="entry name" value="CASP8 and FADD-like apoptosis regulator"/>
    <property type="match status" value="1"/>
</dbReference>